<dbReference type="FunFam" id="3.30.70.330:FF:000016">
    <property type="entry name" value="CUGBP Elav-like family member 1 isoform 2"/>
    <property type="match status" value="1"/>
</dbReference>
<dbReference type="InterPro" id="IPR000504">
    <property type="entry name" value="RRM_dom"/>
</dbReference>
<reference evidence="7" key="1">
    <citation type="submission" date="2022-11" db="UniProtKB">
        <authorList>
            <consortium name="WormBaseParasite"/>
        </authorList>
    </citation>
    <scope>IDENTIFICATION</scope>
</reference>
<feature type="domain" description="RRM" evidence="5">
    <location>
        <begin position="394"/>
        <end position="472"/>
    </location>
</feature>
<dbReference type="Proteomes" id="UP000887566">
    <property type="component" value="Unplaced"/>
</dbReference>
<accession>A0A914W1W7</accession>
<dbReference type="Pfam" id="PF00076">
    <property type="entry name" value="RRM_1"/>
    <property type="match status" value="2"/>
</dbReference>
<evidence type="ECO:0000256" key="4">
    <source>
        <dbReference type="SAM" id="MobiDB-lite"/>
    </source>
</evidence>
<dbReference type="PANTHER" id="PTHR24012">
    <property type="entry name" value="RNA BINDING PROTEIN"/>
    <property type="match status" value="1"/>
</dbReference>
<dbReference type="InterPro" id="IPR035979">
    <property type="entry name" value="RBD_domain_sf"/>
</dbReference>
<evidence type="ECO:0000256" key="1">
    <source>
        <dbReference type="ARBA" id="ARBA00022737"/>
    </source>
</evidence>
<protein>
    <submittedName>
        <fullName evidence="7">RRM domain-containing protein</fullName>
    </submittedName>
</protein>
<evidence type="ECO:0000256" key="3">
    <source>
        <dbReference type="PROSITE-ProRule" id="PRU00176"/>
    </source>
</evidence>
<dbReference type="GO" id="GO:0003723">
    <property type="term" value="F:RNA binding"/>
    <property type="evidence" value="ECO:0007669"/>
    <property type="project" value="UniProtKB-UniRule"/>
</dbReference>
<keyword evidence="6" id="KW-1185">Reference proteome</keyword>
<sequence>MLNKKLQEADVRQMFVSFGPIEDCTVLKDAEGKSKGCAFVTFATRTCAQNAIKHMHHSQTMEGCSMPLVVKFADTQKEKEAKKGQTIGSAVPPPATTAAAPTGALNAAYLQMLQSQSALGGANNMNNLFGSLGPQLAALTTLLQGGASGTQNVLSLLGNVLASLGRLQEGQQQQQQMGGGGNVNLATLSALASALNAQQTAPDSAVQQQQQHQQRMLELSQLMNGGCAAPDGNASTASSLLALLASMGNCTGTAGYFAVPSPAPADWTIKTDPATMCAYSPSAELLWPSPNGGVFYRGMTTSPKGAAPGSTASPNLLMTNSQTNGNLITLTGNGASHPSPAQTHQSALGGMDALQQAYSGIQQYAASFPQVGFAQQNVVQHAAVGKQTEGPEGSNLFIYHLPQEFNDNDLAQTFAAFGNVVSAKVFIDKQTNLSKCFGFVSYDNALSAQQAIQAMNGFQIGTKRLKVQLKRSKSDGKPYQHPAHTAAASAVL</sequence>
<feature type="region of interest" description="Disordered" evidence="4">
    <location>
        <begin position="471"/>
        <end position="492"/>
    </location>
</feature>
<proteinExistence type="predicted"/>
<dbReference type="FunFam" id="3.30.70.330:FF:000198">
    <property type="entry name" value="CUGBP Elav-like family member 6 isoform X3"/>
    <property type="match status" value="1"/>
</dbReference>
<feature type="domain" description="RRM" evidence="5">
    <location>
        <begin position="1"/>
        <end position="75"/>
    </location>
</feature>
<evidence type="ECO:0000313" key="6">
    <source>
        <dbReference type="Proteomes" id="UP000887566"/>
    </source>
</evidence>
<dbReference type="InterPro" id="IPR012677">
    <property type="entry name" value="Nucleotide-bd_a/b_plait_sf"/>
</dbReference>
<dbReference type="SMART" id="SM00360">
    <property type="entry name" value="RRM"/>
    <property type="match status" value="2"/>
</dbReference>
<dbReference type="AlphaFoldDB" id="A0A914W1W7"/>
<name>A0A914W1W7_9BILA</name>
<keyword evidence="2 3" id="KW-0694">RNA-binding</keyword>
<organism evidence="6 7">
    <name type="scientific">Plectus sambesii</name>
    <dbReference type="NCBI Taxonomy" id="2011161"/>
    <lineage>
        <taxon>Eukaryota</taxon>
        <taxon>Metazoa</taxon>
        <taxon>Ecdysozoa</taxon>
        <taxon>Nematoda</taxon>
        <taxon>Chromadorea</taxon>
        <taxon>Plectida</taxon>
        <taxon>Plectina</taxon>
        <taxon>Plectoidea</taxon>
        <taxon>Plectidae</taxon>
        <taxon>Plectus</taxon>
    </lineage>
</organism>
<evidence type="ECO:0000313" key="7">
    <source>
        <dbReference type="WBParaSite" id="PSAMB.scaffold2998size20129.g19895.t1"/>
    </source>
</evidence>
<keyword evidence="1" id="KW-0677">Repeat</keyword>
<dbReference type="Gene3D" id="3.30.70.330">
    <property type="match status" value="2"/>
</dbReference>
<dbReference type="SUPFAM" id="SSF54928">
    <property type="entry name" value="RNA-binding domain, RBD"/>
    <property type="match status" value="1"/>
</dbReference>
<evidence type="ECO:0000259" key="5">
    <source>
        <dbReference type="PROSITE" id="PS50102"/>
    </source>
</evidence>
<dbReference type="PROSITE" id="PS50102">
    <property type="entry name" value="RRM"/>
    <property type="match status" value="2"/>
</dbReference>
<evidence type="ECO:0000256" key="2">
    <source>
        <dbReference type="ARBA" id="ARBA00022884"/>
    </source>
</evidence>
<dbReference type="WBParaSite" id="PSAMB.scaffold2998size20129.g19895.t1">
    <property type="protein sequence ID" value="PSAMB.scaffold2998size20129.g19895.t1"/>
    <property type="gene ID" value="PSAMB.scaffold2998size20129.g19895"/>
</dbReference>